<dbReference type="Proteomes" id="UP000054032">
    <property type="component" value="Unassembled WGS sequence"/>
</dbReference>
<sequence>MISLYFLVLLGFSDASSLWRESNSTNNVTSRACVGMATTTSTIVHTTTCAIGSQGSLFPTNPSLRLPLPLWNNGTDSTRNLSKPTEPSVPFSSSSSLIDNRETLVFKVVFTIAIYIGSIAFML</sequence>
<evidence type="ECO:0000313" key="3">
    <source>
        <dbReference type="Proteomes" id="UP000054032"/>
    </source>
</evidence>
<dbReference type="AlphaFoldDB" id="W6YPK6"/>
<name>W6YPK6_COCMI</name>
<accession>W6YPK6</accession>
<dbReference type="KEGG" id="bor:COCMIDRAFT_111139"/>
<reference evidence="2 3" key="1">
    <citation type="journal article" date="2013" name="PLoS Genet.">
        <title>Comparative genome structure, secondary metabolite, and effector coding capacity across Cochliobolus pathogens.</title>
        <authorList>
            <person name="Condon B.J."/>
            <person name="Leng Y."/>
            <person name="Wu D."/>
            <person name="Bushley K.E."/>
            <person name="Ohm R.A."/>
            <person name="Otillar R."/>
            <person name="Martin J."/>
            <person name="Schackwitz W."/>
            <person name="Grimwood J."/>
            <person name="MohdZainudin N."/>
            <person name="Xue C."/>
            <person name="Wang R."/>
            <person name="Manning V.A."/>
            <person name="Dhillon B."/>
            <person name="Tu Z.J."/>
            <person name="Steffenson B.J."/>
            <person name="Salamov A."/>
            <person name="Sun H."/>
            <person name="Lowry S."/>
            <person name="LaButti K."/>
            <person name="Han J."/>
            <person name="Copeland A."/>
            <person name="Lindquist E."/>
            <person name="Barry K."/>
            <person name="Schmutz J."/>
            <person name="Baker S.E."/>
            <person name="Ciuffetti L.M."/>
            <person name="Grigoriev I.V."/>
            <person name="Zhong S."/>
            <person name="Turgeon B.G."/>
        </authorList>
    </citation>
    <scope>NUCLEOTIDE SEQUENCE [LARGE SCALE GENOMIC DNA]</scope>
    <source>
        <strain evidence="2 3">ATCC 44560</strain>
    </source>
</reference>
<feature type="chain" id="PRO_5011977427" evidence="1">
    <location>
        <begin position="16"/>
        <end position="123"/>
    </location>
</feature>
<dbReference type="HOGENOM" id="CLU_2014858_0_0_1"/>
<gene>
    <name evidence="2" type="ORF">COCMIDRAFT_111139</name>
</gene>
<evidence type="ECO:0000313" key="2">
    <source>
        <dbReference type="EMBL" id="EUC39590.1"/>
    </source>
</evidence>
<dbReference type="EMBL" id="KI964318">
    <property type="protein sequence ID" value="EUC39590.1"/>
    <property type="molecule type" value="Genomic_DNA"/>
</dbReference>
<keyword evidence="1" id="KW-0732">Signal</keyword>
<feature type="signal peptide" evidence="1">
    <location>
        <begin position="1"/>
        <end position="15"/>
    </location>
</feature>
<dbReference type="RefSeq" id="XP_007693892.1">
    <property type="nucleotide sequence ID" value="XM_007695702.1"/>
</dbReference>
<protein>
    <submittedName>
        <fullName evidence="2">Uncharacterized protein</fullName>
    </submittedName>
</protein>
<organism evidence="2 3">
    <name type="scientific">Bipolaris oryzae ATCC 44560</name>
    <dbReference type="NCBI Taxonomy" id="930090"/>
    <lineage>
        <taxon>Eukaryota</taxon>
        <taxon>Fungi</taxon>
        <taxon>Dikarya</taxon>
        <taxon>Ascomycota</taxon>
        <taxon>Pezizomycotina</taxon>
        <taxon>Dothideomycetes</taxon>
        <taxon>Pleosporomycetidae</taxon>
        <taxon>Pleosporales</taxon>
        <taxon>Pleosporineae</taxon>
        <taxon>Pleosporaceae</taxon>
        <taxon>Bipolaris</taxon>
    </lineage>
</organism>
<dbReference type="GeneID" id="19119718"/>
<keyword evidence="3" id="KW-1185">Reference proteome</keyword>
<proteinExistence type="predicted"/>
<evidence type="ECO:0000256" key="1">
    <source>
        <dbReference type="SAM" id="SignalP"/>
    </source>
</evidence>